<dbReference type="AlphaFoldDB" id="A0A9W8AWC1"/>
<evidence type="ECO:0000256" key="2">
    <source>
        <dbReference type="ARBA" id="ARBA00022980"/>
    </source>
</evidence>
<dbReference type="FunFam" id="3.40.50.790:FF:000001">
    <property type="entry name" value="50S ribosomal protein L1"/>
    <property type="match status" value="1"/>
</dbReference>
<evidence type="ECO:0000256" key="1">
    <source>
        <dbReference type="ARBA" id="ARBA00010531"/>
    </source>
</evidence>
<dbReference type="EMBL" id="JANBPY010000473">
    <property type="protein sequence ID" value="KAJ1966692.1"/>
    <property type="molecule type" value="Genomic_DNA"/>
</dbReference>
<dbReference type="PANTHER" id="PTHR36427">
    <property type="entry name" value="54S RIBOSOMAL PROTEIN L1, MITOCHONDRIAL"/>
    <property type="match status" value="1"/>
</dbReference>
<evidence type="ECO:0000313" key="5">
    <source>
        <dbReference type="Proteomes" id="UP001150925"/>
    </source>
</evidence>
<dbReference type="GO" id="GO:0003735">
    <property type="term" value="F:structural constituent of ribosome"/>
    <property type="evidence" value="ECO:0007669"/>
    <property type="project" value="TreeGrafter"/>
</dbReference>
<proteinExistence type="inferred from homology"/>
<dbReference type="Gene3D" id="3.30.190.20">
    <property type="match status" value="1"/>
</dbReference>
<evidence type="ECO:0000256" key="3">
    <source>
        <dbReference type="ARBA" id="ARBA00023274"/>
    </source>
</evidence>
<protein>
    <recommendedName>
        <fullName evidence="6">Ribosomal protein</fullName>
    </recommendedName>
</protein>
<evidence type="ECO:0000313" key="4">
    <source>
        <dbReference type="EMBL" id="KAJ1966692.1"/>
    </source>
</evidence>
<reference evidence="4" key="1">
    <citation type="submission" date="2022-07" db="EMBL/GenBank/DDBJ databases">
        <title>Phylogenomic reconstructions and comparative analyses of Kickxellomycotina fungi.</title>
        <authorList>
            <person name="Reynolds N.K."/>
            <person name="Stajich J.E."/>
            <person name="Barry K."/>
            <person name="Grigoriev I.V."/>
            <person name="Crous P."/>
            <person name="Smith M.E."/>
        </authorList>
    </citation>
    <scope>NUCLEOTIDE SEQUENCE</scope>
    <source>
        <strain evidence="4">RSA 1196</strain>
    </source>
</reference>
<dbReference type="InterPro" id="IPR016095">
    <property type="entry name" value="Ribosomal_uL1_3-a/b-sand"/>
</dbReference>
<dbReference type="OrthoDB" id="1747252at2759"/>
<gene>
    <name evidence="4" type="ORF">IWQ62_002304</name>
</gene>
<evidence type="ECO:0008006" key="6">
    <source>
        <dbReference type="Google" id="ProtNLM"/>
    </source>
</evidence>
<dbReference type="PANTHER" id="PTHR36427:SF3">
    <property type="entry name" value="LARGE RIBOSOMAL SUBUNIT PROTEIN UL1M"/>
    <property type="match status" value="1"/>
</dbReference>
<sequence>MATSRYFTSSILSRWARSTVPLRHYASRATGKLVGPDPNSTNLAEAVKILRAYEVGRPHSPIEMHIQCFHERHLSPIRGSCFLPRSVQDEAKVLVFAEGQLATEATEAGAAVVGGAEMLPLIVEGKIEFDKCLSTIDMLPTVAKIARFLGPKGLMPTKNKGTVTNDIANAVKFSRATFDYRMDKNGIVRCVIARAGFSLDEIKENIHIVMSDIRTHAPKTKKAFIGTTYLSTPRGPGVWVNDI</sequence>
<name>A0A9W8AWC1_9FUNG</name>
<accession>A0A9W8AWC1</accession>
<organism evidence="4 5">
    <name type="scientific">Dispira parvispora</name>
    <dbReference type="NCBI Taxonomy" id="1520584"/>
    <lineage>
        <taxon>Eukaryota</taxon>
        <taxon>Fungi</taxon>
        <taxon>Fungi incertae sedis</taxon>
        <taxon>Zoopagomycota</taxon>
        <taxon>Kickxellomycotina</taxon>
        <taxon>Dimargaritomycetes</taxon>
        <taxon>Dimargaritales</taxon>
        <taxon>Dimargaritaceae</taxon>
        <taxon>Dispira</taxon>
    </lineage>
</organism>
<dbReference type="GO" id="GO:0005762">
    <property type="term" value="C:mitochondrial large ribosomal subunit"/>
    <property type="evidence" value="ECO:0007669"/>
    <property type="project" value="TreeGrafter"/>
</dbReference>
<dbReference type="Proteomes" id="UP001150925">
    <property type="component" value="Unassembled WGS sequence"/>
</dbReference>
<comment type="caution">
    <text evidence="4">The sequence shown here is derived from an EMBL/GenBank/DDBJ whole genome shotgun (WGS) entry which is preliminary data.</text>
</comment>
<dbReference type="CDD" id="cd00403">
    <property type="entry name" value="Ribosomal_L1"/>
    <property type="match status" value="1"/>
</dbReference>
<keyword evidence="2" id="KW-0689">Ribosomal protein</keyword>
<dbReference type="Pfam" id="PF00687">
    <property type="entry name" value="Ribosomal_L1"/>
    <property type="match status" value="1"/>
</dbReference>
<keyword evidence="3" id="KW-0687">Ribonucleoprotein</keyword>
<dbReference type="Gene3D" id="3.40.50.790">
    <property type="match status" value="1"/>
</dbReference>
<dbReference type="InterPro" id="IPR028364">
    <property type="entry name" value="Ribosomal_uL1/biogenesis"/>
</dbReference>
<comment type="similarity">
    <text evidence="1">Belongs to the universal ribosomal protein uL1 family.</text>
</comment>
<keyword evidence="5" id="KW-1185">Reference proteome</keyword>
<dbReference type="SUPFAM" id="SSF56808">
    <property type="entry name" value="Ribosomal protein L1"/>
    <property type="match status" value="1"/>
</dbReference>
<dbReference type="InterPro" id="IPR023674">
    <property type="entry name" value="Ribosomal_uL1-like"/>
</dbReference>